<dbReference type="PROSITE" id="PS50005">
    <property type="entry name" value="TPR"/>
    <property type="match status" value="1"/>
</dbReference>
<dbReference type="InterPro" id="IPR029787">
    <property type="entry name" value="Nucleotide_cyclase"/>
</dbReference>
<dbReference type="CDD" id="cd07302">
    <property type="entry name" value="CHD"/>
    <property type="match status" value="1"/>
</dbReference>
<dbReference type="SUPFAM" id="SSF52540">
    <property type="entry name" value="P-loop containing nucleoside triphosphate hydrolases"/>
    <property type="match status" value="1"/>
</dbReference>
<keyword evidence="1" id="KW-0547">Nucleotide-binding</keyword>
<keyword evidence="6" id="KW-1185">Reference proteome</keyword>
<dbReference type="OrthoDB" id="9785312at2"/>
<dbReference type="Gene3D" id="3.30.70.1230">
    <property type="entry name" value="Nucleotide cyclase"/>
    <property type="match status" value="1"/>
</dbReference>
<dbReference type="Proteomes" id="UP000403266">
    <property type="component" value="Unassembled WGS sequence"/>
</dbReference>
<dbReference type="SMART" id="SM00028">
    <property type="entry name" value="TPR"/>
    <property type="match status" value="5"/>
</dbReference>
<evidence type="ECO:0000256" key="3">
    <source>
        <dbReference type="PROSITE-ProRule" id="PRU00339"/>
    </source>
</evidence>
<dbReference type="EMBL" id="VOSK01000170">
    <property type="protein sequence ID" value="MPR28759.1"/>
    <property type="molecule type" value="Genomic_DNA"/>
</dbReference>
<keyword evidence="2" id="KW-0067">ATP-binding</keyword>
<protein>
    <submittedName>
        <fullName evidence="5">AAA family ATPase</fullName>
    </submittedName>
</protein>
<dbReference type="GO" id="GO:0004016">
    <property type="term" value="F:adenylate cyclase activity"/>
    <property type="evidence" value="ECO:0007669"/>
    <property type="project" value="UniProtKB-ARBA"/>
</dbReference>
<dbReference type="Pfam" id="PF12773">
    <property type="entry name" value="DZR"/>
    <property type="match status" value="1"/>
</dbReference>
<dbReference type="InterPro" id="IPR019734">
    <property type="entry name" value="TPR_rpt"/>
</dbReference>
<dbReference type="Gene3D" id="1.25.40.10">
    <property type="entry name" value="Tetratricopeptide repeat domain"/>
    <property type="match status" value="2"/>
</dbReference>
<sequence>MTCVGCGFELLSEVAFCPRCGRRQPTPCAACGFSCEPDFAFCPRCGVARDTGSVPADSRRAKVTPVGCAPTAVEPTETFPAARTDTPCREVDRRQVTVLFGDLSGFTTLSERLDPEEVRAFQNALFESLSQAIARYDGFVAKFLGDAVLAFFGAPAAHEDDPARALHAALDMLARGAVLSNQWEGRLGQPVTLHIAVHTGPVVAGSLGDAASAAYDVTGDAVNTASRLVGAAAPGTILVSHATHALTRHGFAFEPAGELALRGKAGPVVVHRLLGVLAEPQSARGLAAYGLVSPMVGRSEELEQLLAAFDQMQRSRAQVVSLIGEAGTGKSRLITEFLRRLEDTGRLARTAIRRADCSSLGEPPYSVFAALFREGYQVNPGDSLDVARQKLAIGLRSLGAPAEVTEAIVPVLSYLLGVEEGRPHDLNPEQLKRQIALAARTLVERRLQQTPVLMIVEDLHWADAASVDLLRDIADYLADQPLMMLVSHRPDAPPPLVAQASQRIIRLTALSPEEIQALVTGLFGRLDEAALARVQHLITTRAGGNPLFVEEIVRSLVSTGVLVRQGEWWTCTGACDAVNIPPTLHGLLLSRVDRLPANARRLLQEAAVLGMVFDEALLHAIATDRASTGTALDRLGAFEMIQEIGESRAGRRYRFTHALVHEVVYENLLLSRRSELHERAGRALERIVGPHPSQLSDLEALGHHWSLAREKPKGARYLMAAGDRAHEVYANDDAIRHYQRALQTLAGCQACDSQVQAVRERLGELLALTGQRAEALTHYEAVRQALEMAADRAGAARLHRKIGALHWEAGDRERAAACFASGLEQLGEDGSPIERAQLFQELGRLAFRSGDNAGAIVWAERALTETARGEETKADPEHARQTAATRVQAYNTLGVALAHTGRLNDAVNQIEQSIRLAESYDLLQAACRGYANLGVLYSSLDPRRSIATCLLGLETAKKVGDLSFQSRLHANLAVAYCALTDRCEVEGIEAAQSAINLDRRLGLLDHLAVPLIVLGQIHQCHGDHVSALAAYKEALSLAERIGDPQLLVPCYDGLATLNLDAGNTAMAEVYLAKSQEVCERAGLEPDALLILPFLS</sequence>
<dbReference type="GO" id="GO:0005524">
    <property type="term" value="F:ATP binding"/>
    <property type="evidence" value="ECO:0007669"/>
    <property type="project" value="UniProtKB-KW"/>
</dbReference>
<gene>
    <name evidence="5" type="ORF">FS320_27380</name>
</gene>
<dbReference type="InterPro" id="IPR025874">
    <property type="entry name" value="DZR"/>
</dbReference>
<dbReference type="GO" id="GO:0035556">
    <property type="term" value="P:intracellular signal transduction"/>
    <property type="evidence" value="ECO:0007669"/>
    <property type="project" value="InterPro"/>
</dbReference>
<dbReference type="PROSITE" id="PS50125">
    <property type="entry name" value="GUANYLATE_CYCLASE_2"/>
    <property type="match status" value="1"/>
</dbReference>
<keyword evidence="3" id="KW-0802">TPR repeat</keyword>
<dbReference type="InterPro" id="IPR001054">
    <property type="entry name" value="A/G_cyclase"/>
</dbReference>
<dbReference type="Pfam" id="PF13181">
    <property type="entry name" value="TPR_8"/>
    <property type="match status" value="1"/>
</dbReference>
<dbReference type="GO" id="GO:0009190">
    <property type="term" value="P:cyclic nucleotide biosynthetic process"/>
    <property type="evidence" value="ECO:0007669"/>
    <property type="project" value="InterPro"/>
</dbReference>
<dbReference type="Pfam" id="PF00211">
    <property type="entry name" value="Guanylate_cyc"/>
    <property type="match status" value="1"/>
</dbReference>
<evidence type="ECO:0000259" key="4">
    <source>
        <dbReference type="PROSITE" id="PS50125"/>
    </source>
</evidence>
<dbReference type="GO" id="GO:0005737">
    <property type="term" value="C:cytoplasm"/>
    <property type="evidence" value="ECO:0007669"/>
    <property type="project" value="TreeGrafter"/>
</dbReference>
<evidence type="ECO:0000256" key="1">
    <source>
        <dbReference type="ARBA" id="ARBA00022741"/>
    </source>
</evidence>
<dbReference type="InterPro" id="IPR027417">
    <property type="entry name" value="P-loop_NTPase"/>
</dbReference>
<dbReference type="PANTHER" id="PTHR16305:SF28">
    <property type="entry name" value="GUANYLATE CYCLASE DOMAIN-CONTAINING PROTEIN"/>
    <property type="match status" value="1"/>
</dbReference>
<dbReference type="Gene3D" id="3.40.50.300">
    <property type="entry name" value="P-loop containing nucleotide triphosphate hydrolases"/>
    <property type="match status" value="1"/>
</dbReference>
<dbReference type="PANTHER" id="PTHR16305">
    <property type="entry name" value="TESTICULAR SOLUBLE ADENYLYL CYCLASE"/>
    <property type="match status" value="1"/>
</dbReference>
<dbReference type="SMART" id="SM00044">
    <property type="entry name" value="CYCc"/>
    <property type="match status" value="1"/>
</dbReference>
<evidence type="ECO:0000313" key="5">
    <source>
        <dbReference type="EMBL" id="MPR28759.1"/>
    </source>
</evidence>
<name>A0A5N7MQN1_9HYPH</name>
<evidence type="ECO:0000313" key="6">
    <source>
        <dbReference type="Proteomes" id="UP000403266"/>
    </source>
</evidence>
<dbReference type="SUPFAM" id="SSF48452">
    <property type="entry name" value="TPR-like"/>
    <property type="match status" value="3"/>
</dbReference>
<dbReference type="InterPro" id="IPR011990">
    <property type="entry name" value="TPR-like_helical_dom_sf"/>
</dbReference>
<dbReference type="AlphaFoldDB" id="A0A5N7MQN1"/>
<dbReference type="Pfam" id="PF13191">
    <property type="entry name" value="AAA_16"/>
    <property type="match status" value="1"/>
</dbReference>
<accession>A0A5N7MQN1</accession>
<feature type="domain" description="Guanylate cyclase" evidence="4">
    <location>
        <begin position="97"/>
        <end position="229"/>
    </location>
</feature>
<comment type="caution">
    <text evidence="5">The sequence shown here is derived from an EMBL/GenBank/DDBJ whole genome shotgun (WGS) entry which is preliminary data.</text>
</comment>
<organism evidence="5 6">
    <name type="scientific">Microvirga tunisiensis</name>
    <dbReference type="NCBI Taxonomy" id="2108360"/>
    <lineage>
        <taxon>Bacteria</taxon>
        <taxon>Pseudomonadati</taxon>
        <taxon>Pseudomonadota</taxon>
        <taxon>Alphaproteobacteria</taxon>
        <taxon>Hyphomicrobiales</taxon>
        <taxon>Methylobacteriaceae</taxon>
        <taxon>Microvirga</taxon>
    </lineage>
</organism>
<reference evidence="5 6" key="1">
    <citation type="journal article" date="2019" name="Syst. Appl. Microbiol.">
        <title>Microvirga tunisiensis sp. nov., a root nodule symbiotic bacterium isolated from Lupinus micranthus and L. luteus grown in Northern Tunisia.</title>
        <authorList>
            <person name="Msaddak A."/>
            <person name="Rejili M."/>
            <person name="Duran D."/>
            <person name="Mars M."/>
            <person name="Palacios J.M."/>
            <person name="Ruiz-Argueso T."/>
            <person name="Rey L."/>
            <person name="Imperial J."/>
        </authorList>
    </citation>
    <scope>NUCLEOTIDE SEQUENCE [LARGE SCALE GENOMIC DNA]</scope>
    <source>
        <strain evidence="5 6">Lmie10</strain>
    </source>
</reference>
<dbReference type="InterPro" id="IPR041664">
    <property type="entry name" value="AAA_16"/>
</dbReference>
<proteinExistence type="predicted"/>
<feature type="repeat" description="TPR" evidence="3">
    <location>
        <begin position="887"/>
        <end position="920"/>
    </location>
</feature>
<evidence type="ECO:0000256" key="2">
    <source>
        <dbReference type="ARBA" id="ARBA00022840"/>
    </source>
</evidence>
<dbReference type="SUPFAM" id="SSF55073">
    <property type="entry name" value="Nucleotide cyclase"/>
    <property type="match status" value="1"/>
</dbReference>